<proteinExistence type="inferred from homology"/>
<keyword evidence="1" id="KW-0813">Transport</keyword>
<dbReference type="SMART" id="SM00382">
    <property type="entry name" value="AAA"/>
    <property type="match status" value="1"/>
</dbReference>
<dbReference type="GO" id="GO:0005524">
    <property type="term" value="F:ATP binding"/>
    <property type="evidence" value="ECO:0007669"/>
    <property type="project" value="UniProtKB-KW"/>
</dbReference>
<dbReference type="Proteomes" id="UP000538666">
    <property type="component" value="Unassembled WGS sequence"/>
</dbReference>
<dbReference type="InterPro" id="IPR017911">
    <property type="entry name" value="MacB-like_ATP-bd"/>
</dbReference>
<dbReference type="GO" id="GO:0005886">
    <property type="term" value="C:plasma membrane"/>
    <property type="evidence" value="ECO:0007669"/>
    <property type="project" value="TreeGrafter"/>
</dbReference>
<evidence type="ECO:0000259" key="5">
    <source>
        <dbReference type="PROSITE" id="PS50893"/>
    </source>
</evidence>
<accession>A0A841JWW9</accession>
<dbReference type="SUPFAM" id="SSF52540">
    <property type="entry name" value="P-loop containing nucleoside triphosphate hydrolases"/>
    <property type="match status" value="1"/>
</dbReference>
<dbReference type="CDD" id="cd03255">
    <property type="entry name" value="ABC_MJ0796_LolCDE_FtsE"/>
    <property type="match status" value="1"/>
</dbReference>
<dbReference type="GO" id="GO:0016887">
    <property type="term" value="F:ATP hydrolysis activity"/>
    <property type="evidence" value="ECO:0007669"/>
    <property type="project" value="InterPro"/>
</dbReference>
<dbReference type="FunFam" id="3.40.50.300:FF:000032">
    <property type="entry name" value="Export ABC transporter ATP-binding protein"/>
    <property type="match status" value="1"/>
</dbReference>
<evidence type="ECO:0000256" key="2">
    <source>
        <dbReference type="ARBA" id="ARBA00022741"/>
    </source>
</evidence>
<gene>
    <name evidence="6" type="ORF">HNQ77_001425</name>
</gene>
<dbReference type="RefSeq" id="WP_311732214.1">
    <property type="nucleotide sequence ID" value="NZ_JACHEK010000002.1"/>
</dbReference>
<sequence length="256" mass="27836">MESSLSAPQPDPQPFGAAMSRFAAPEHPIVIKIGNLRKEYTTGRGRLVLFDGLSFEVAEGEMLAIIGESGAGKSTLLHILAALDTPSSGDVYSASTQLRNLSPSQAASFRNCEVGYVWQFHYLLPEFTALENVAMPLLARGENRGTALKSAAKWLNEVELADRASHRAGELSGGEQQRVSLARALVTEPKVLLADEPTGDLDRRTAGVVFDLIQRLHKSHRLTSVVVTHNEDLASRCSRILRLDKGRLEEVAPQLA</sequence>
<evidence type="ECO:0000313" key="6">
    <source>
        <dbReference type="EMBL" id="MBB6143481.1"/>
    </source>
</evidence>
<dbReference type="InterPro" id="IPR027417">
    <property type="entry name" value="P-loop_NTPase"/>
</dbReference>
<dbReference type="InterPro" id="IPR003439">
    <property type="entry name" value="ABC_transporter-like_ATP-bd"/>
</dbReference>
<evidence type="ECO:0000256" key="4">
    <source>
        <dbReference type="ARBA" id="ARBA00038388"/>
    </source>
</evidence>
<evidence type="ECO:0000256" key="3">
    <source>
        <dbReference type="ARBA" id="ARBA00022840"/>
    </source>
</evidence>
<dbReference type="InterPro" id="IPR017871">
    <property type="entry name" value="ABC_transporter-like_CS"/>
</dbReference>
<protein>
    <submittedName>
        <fullName evidence="6">Lipoprotein-releasing system ATP-binding protein</fullName>
        <ecNumber evidence="6">3.6.3.-</ecNumber>
    </submittedName>
</protein>
<name>A0A841JWW9_9BACT</name>
<feature type="domain" description="ABC transporter" evidence="5">
    <location>
        <begin position="31"/>
        <end position="255"/>
    </location>
</feature>
<dbReference type="PANTHER" id="PTHR24220:SF689">
    <property type="entry name" value="LIPOPROTEIN-RELEASING SYSTEM ATP-BINDING PROTEIN LOLD"/>
    <property type="match status" value="1"/>
</dbReference>
<dbReference type="GO" id="GO:0098796">
    <property type="term" value="C:membrane protein complex"/>
    <property type="evidence" value="ECO:0007669"/>
    <property type="project" value="UniProtKB-ARBA"/>
</dbReference>
<dbReference type="PROSITE" id="PS00211">
    <property type="entry name" value="ABC_TRANSPORTER_1"/>
    <property type="match status" value="1"/>
</dbReference>
<keyword evidence="6" id="KW-0378">Hydrolase</keyword>
<dbReference type="InterPro" id="IPR015854">
    <property type="entry name" value="ABC_transpr_LolD-like"/>
</dbReference>
<keyword evidence="3 6" id="KW-0067">ATP-binding</keyword>
<dbReference type="Pfam" id="PF00005">
    <property type="entry name" value="ABC_tran"/>
    <property type="match status" value="1"/>
</dbReference>
<keyword evidence="6" id="KW-0449">Lipoprotein</keyword>
<dbReference type="AlphaFoldDB" id="A0A841JWW9"/>
<evidence type="ECO:0000313" key="7">
    <source>
        <dbReference type="Proteomes" id="UP000538666"/>
    </source>
</evidence>
<dbReference type="GO" id="GO:0022857">
    <property type="term" value="F:transmembrane transporter activity"/>
    <property type="evidence" value="ECO:0007669"/>
    <property type="project" value="TreeGrafter"/>
</dbReference>
<comment type="caution">
    <text evidence="6">The sequence shown here is derived from an EMBL/GenBank/DDBJ whole genome shotgun (WGS) entry which is preliminary data.</text>
</comment>
<dbReference type="InterPro" id="IPR003593">
    <property type="entry name" value="AAA+_ATPase"/>
</dbReference>
<keyword evidence="2" id="KW-0547">Nucleotide-binding</keyword>
<keyword evidence="7" id="KW-1185">Reference proteome</keyword>
<dbReference type="PROSITE" id="PS50893">
    <property type="entry name" value="ABC_TRANSPORTER_2"/>
    <property type="match status" value="1"/>
</dbReference>
<organism evidence="6 7">
    <name type="scientific">Silvibacterium bohemicum</name>
    <dbReference type="NCBI Taxonomy" id="1577686"/>
    <lineage>
        <taxon>Bacteria</taxon>
        <taxon>Pseudomonadati</taxon>
        <taxon>Acidobacteriota</taxon>
        <taxon>Terriglobia</taxon>
        <taxon>Terriglobales</taxon>
        <taxon>Acidobacteriaceae</taxon>
        <taxon>Silvibacterium</taxon>
    </lineage>
</organism>
<dbReference type="EMBL" id="JACHEK010000002">
    <property type="protein sequence ID" value="MBB6143481.1"/>
    <property type="molecule type" value="Genomic_DNA"/>
</dbReference>
<dbReference type="Gene3D" id="3.40.50.300">
    <property type="entry name" value="P-loop containing nucleotide triphosphate hydrolases"/>
    <property type="match status" value="1"/>
</dbReference>
<dbReference type="EC" id="3.6.3.-" evidence="6"/>
<reference evidence="6 7" key="1">
    <citation type="submission" date="2020-08" db="EMBL/GenBank/DDBJ databases">
        <title>Genomic Encyclopedia of Type Strains, Phase IV (KMG-IV): sequencing the most valuable type-strain genomes for metagenomic binning, comparative biology and taxonomic classification.</title>
        <authorList>
            <person name="Goeker M."/>
        </authorList>
    </citation>
    <scope>NUCLEOTIDE SEQUENCE [LARGE SCALE GENOMIC DNA]</scope>
    <source>
        <strain evidence="6 7">DSM 103733</strain>
    </source>
</reference>
<dbReference type="PANTHER" id="PTHR24220">
    <property type="entry name" value="IMPORT ATP-BINDING PROTEIN"/>
    <property type="match status" value="1"/>
</dbReference>
<evidence type="ECO:0000256" key="1">
    <source>
        <dbReference type="ARBA" id="ARBA00022448"/>
    </source>
</evidence>
<comment type="similarity">
    <text evidence="4">Belongs to the ABC transporter superfamily. Macrolide exporter (TC 3.A.1.122) family.</text>
</comment>